<evidence type="ECO:0000313" key="3">
    <source>
        <dbReference type="Proteomes" id="UP000265520"/>
    </source>
</evidence>
<feature type="compositionally biased region" description="Polar residues" evidence="1">
    <location>
        <begin position="1"/>
        <end position="17"/>
    </location>
</feature>
<evidence type="ECO:0000313" key="2">
    <source>
        <dbReference type="EMBL" id="MCI35730.1"/>
    </source>
</evidence>
<organism evidence="2 3">
    <name type="scientific">Trifolium medium</name>
    <dbReference type="NCBI Taxonomy" id="97028"/>
    <lineage>
        <taxon>Eukaryota</taxon>
        <taxon>Viridiplantae</taxon>
        <taxon>Streptophyta</taxon>
        <taxon>Embryophyta</taxon>
        <taxon>Tracheophyta</taxon>
        <taxon>Spermatophyta</taxon>
        <taxon>Magnoliopsida</taxon>
        <taxon>eudicotyledons</taxon>
        <taxon>Gunneridae</taxon>
        <taxon>Pentapetalae</taxon>
        <taxon>rosids</taxon>
        <taxon>fabids</taxon>
        <taxon>Fabales</taxon>
        <taxon>Fabaceae</taxon>
        <taxon>Papilionoideae</taxon>
        <taxon>50 kb inversion clade</taxon>
        <taxon>NPAAA clade</taxon>
        <taxon>Hologalegina</taxon>
        <taxon>IRL clade</taxon>
        <taxon>Trifolieae</taxon>
        <taxon>Trifolium</taxon>
    </lineage>
</organism>
<accession>A0A392RIX6</accession>
<feature type="region of interest" description="Disordered" evidence="1">
    <location>
        <begin position="1"/>
        <end position="40"/>
    </location>
</feature>
<comment type="caution">
    <text evidence="2">The sequence shown here is derived from an EMBL/GenBank/DDBJ whole genome shotgun (WGS) entry which is preliminary data.</text>
</comment>
<protein>
    <submittedName>
        <fullName evidence="2">Uncharacterized protein</fullName>
    </submittedName>
</protein>
<reference evidence="2 3" key="1">
    <citation type="journal article" date="2018" name="Front. Plant Sci.">
        <title>Red Clover (Trifolium pratense) and Zigzag Clover (T. medium) - A Picture of Genomic Similarities and Differences.</title>
        <authorList>
            <person name="Dluhosova J."/>
            <person name="Istvanek J."/>
            <person name="Nedelnik J."/>
            <person name="Repkova J."/>
        </authorList>
    </citation>
    <scope>NUCLEOTIDE SEQUENCE [LARGE SCALE GENOMIC DNA]</scope>
    <source>
        <strain evidence="3">cv. 10/8</strain>
        <tissue evidence="2">Leaf</tissue>
    </source>
</reference>
<feature type="non-terminal residue" evidence="2">
    <location>
        <position position="70"/>
    </location>
</feature>
<dbReference type="EMBL" id="LXQA010226417">
    <property type="protein sequence ID" value="MCI35730.1"/>
    <property type="molecule type" value="Genomic_DNA"/>
</dbReference>
<sequence>MNSGSQSEDKQSQNSKNAGLEGIPLRLEGGTEDTEASNGDGWMLEAFSSKVTKDSEDITLMHNSPLFSVT</sequence>
<name>A0A392RIX6_9FABA</name>
<dbReference type="Proteomes" id="UP000265520">
    <property type="component" value="Unassembled WGS sequence"/>
</dbReference>
<keyword evidence="3" id="KW-1185">Reference proteome</keyword>
<dbReference type="AlphaFoldDB" id="A0A392RIX6"/>
<proteinExistence type="predicted"/>
<evidence type="ECO:0000256" key="1">
    <source>
        <dbReference type="SAM" id="MobiDB-lite"/>
    </source>
</evidence>